<protein>
    <recommendedName>
        <fullName evidence="5">F-box domain-containing protein</fullName>
    </recommendedName>
</protein>
<evidence type="ECO:0000313" key="3">
    <source>
        <dbReference type="EMBL" id="CAA7263770.1"/>
    </source>
</evidence>
<evidence type="ECO:0008006" key="5">
    <source>
        <dbReference type="Google" id="ProtNLM"/>
    </source>
</evidence>
<reference evidence="3 4" key="1">
    <citation type="submission" date="2020-01" db="EMBL/GenBank/DDBJ databases">
        <authorList>
            <person name="Gupta K D."/>
        </authorList>
    </citation>
    <scope>NUCLEOTIDE SEQUENCE [LARGE SCALE GENOMIC DNA]</scope>
</reference>
<organism evidence="3 4">
    <name type="scientific">Cyclocybe aegerita</name>
    <name type="common">Black poplar mushroom</name>
    <name type="synonym">Agrocybe aegerita</name>
    <dbReference type="NCBI Taxonomy" id="1973307"/>
    <lineage>
        <taxon>Eukaryota</taxon>
        <taxon>Fungi</taxon>
        <taxon>Dikarya</taxon>
        <taxon>Basidiomycota</taxon>
        <taxon>Agaricomycotina</taxon>
        <taxon>Agaricomycetes</taxon>
        <taxon>Agaricomycetidae</taxon>
        <taxon>Agaricales</taxon>
        <taxon>Agaricineae</taxon>
        <taxon>Bolbitiaceae</taxon>
        <taxon>Cyclocybe</taxon>
    </lineage>
</organism>
<sequence length="741" mass="82167">MGFHIPKSMEKAQVTPCIKNPESCGLIRAEEIGGVSILGDGDPSTPQSPPSIAAETEENIPTTSTKPPHCKSQTTMLRETLAQSPLHATHATASPPEIHTKSTVVKHALTYDPSVVPPPPPHIEGKLFTNHIPTAVEIRDIKQYVSTINKKLSDYDTQIANLEATLLDLQKKRNDLQQVGQAHEALISPVRRLPTEILQMIFEWCLPTNRNAVMHASEAPVLLGRVCAEWRRISLSTPQLWASLHIVPPNVNFAKPVSSTSRFQRKRELIEMWLSRSGDCPLNISFVWFASDSDDEVKLCGSLMEVLVPMCGRWKVLDFQAPLKMFKPFVGLTVEDVPLLEGLSLMDNRTSVDPEAIDSWPESLLFAERSPRLRTFNLTFFSGGIRLPSILWSQLTTLYLESNIAFFFLDSQEMLSVLEQCSSLVGCTLKFPLSHTATLPRYEKLDLPVTLPKLETLCLDGDQHLHNTFHMCNTLMNLRTPRLRRLEILGRSGRPEGSVAPEPLSAIRQLLQMSRCPLETLNVESMAILPDEFIACLRLVPTLVELVVHNWAVKLHSLPLDDEHHQATATATAVDSTPQDGAEAPENVILKALTVPSKPANQVPEDAPEAVLTAAENLSLLDAELPTLSSDPLQDSPTASTSTLSPDDGPLCPKLERFDFMLCDASQDLLCDFVASRWMASSEGVARVKFVKCNFTSFEEEGPKKRLQQLRQEGLDAFVTYQVSMNEELNPSPWMGLDAAP</sequence>
<dbReference type="OrthoDB" id="3365698at2759"/>
<accession>A0A8S0VVG5</accession>
<evidence type="ECO:0000313" key="4">
    <source>
        <dbReference type="Proteomes" id="UP000467700"/>
    </source>
</evidence>
<dbReference type="Proteomes" id="UP000467700">
    <property type="component" value="Unassembled WGS sequence"/>
</dbReference>
<dbReference type="AlphaFoldDB" id="A0A8S0VVG5"/>
<evidence type="ECO:0000256" key="1">
    <source>
        <dbReference type="SAM" id="Coils"/>
    </source>
</evidence>
<feature type="compositionally biased region" description="Polar residues" evidence="2">
    <location>
        <begin position="59"/>
        <end position="71"/>
    </location>
</feature>
<keyword evidence="1" id="KW-0175">Coiled coil</keyword>
<comment type="caution">
    <text evidence="3">The sequence shown here is derived from an EMBL/GenBank/DDBJ whole genome shotgun (WGS) entry which is preliminary data.</text>
</comment>
<proteinExistence type="predicted"/>
<name>A0A8S0VVG5_CYCAE</name>
<feature type="region of interest" description="Disordered" evidence="2">
    <location>
        <begin position="36"/>
        <end position="71"/>
    </location>
</feature>
<feature type="coiled-coil region" evidence="1">
    <location>
        <begin position="145"/>
        <end position="179"/>
    </location>
</feature>
<evidence type="ECO:0000256" key="2">
    <source>
        <dbReference type="SAM" id="MobiDB-lite"/>
    </source>
</evidence>
<gene>
    <name evidence="3" type="ORF">AAE3_LOCUS6063</name>
</gene>
<feature type="compositionally biased region" description="Polar residues" evidence="2">
    <location>
        <begin position="627"/>
        <end position="645"/>
    </location>
</feature>
<feature type="region of interest" description="Disordered" evidence="2">
    <location>
        <begin position="627"/>
        <end position="648"/>
    </location>
</feature>
<keyword evidence="4" id="KW-1185">Reference proteome</keyword>
<dbReference type="EMBL" id="CACVBS010000041">
    <property type="protein sequence ID" value="CAA7263770.1"/>
    <property type="molecule type" value="Genomic_DNA"/>
</dbReference>